<dbReference type="EMBL" id="ASHM01064199">
    <property type="protein sequence ID" value="PNX90852.1"/>
    <property type="molecule type" value="Genomic_DNA"/>
</dbReference>
<evidence type="ECO:0000313" key="2">
    <source>
        <dbReference type="Proteomes" id="UP000236291"/>
    </source>
</evidence>
<evidence type="ECO:0000313" key="1">
    <source>
        <dbReference type="EMBL" id="PNX90852.1"/>
    </source>
</evidence>
<protein>
    <submittedName>
        <fullName evidence="1">Uncharacterized protein</fullName>
    </submittedName>
</protein>
<dbReference type="Proteomes" id="UP000236291">
    <property type="component" value="Unassembled WGS sequence"/>
</dbReference>
<reference evidence="1 2" key="1">
    <citation type="journal article" date="2014" name="Am. J. Bot.">
        <title>Genome assembly and annotation for red clover (Trifolium pratense; Fabaceae).</title>
        <authorList>
            <person name="Istvanek J."/>
            <person name="Jaros M."/>
            <person name="Krenek A."/>
            <person name="Repkova J."/>
        </authorList>
    </citation>
    <scope>NUCLEOTIDE SEQUENCE [LARGE SCALE GENOMIC DNA]</scope>
    <source>
        <strain evidence="2">cv. Tatra</strain>
        <tissue evidence="1">Young leaves</tissue>
    </source>
</reference>
<dbReference type="AlphaFoldDB" id="A0A2K3MJ98"/>
<proteinExistence type="predicted"/>
<comment type="caution">
    <text evidence="1">The sequence shown here is derived from an EMBL/GenBank/DDBJ whole genome shotgun (WGS) entry which is preliminary data.</text>
</comment>
<reference evidence="1 2" key="2">
    <citation type="journal article" date="2017" name="Front. Plant Sci.">
        <title>Gene Classification and Mining of Molecular Markers Useful in Red Clover (Trifolium pratense) Breeding.</title>
        <authorList>
            <person name="Istvanek J."/>
            <person name="Dluhosova J."/>
            <person name="Dluhos P."/>
            <person name="Patkova L."/>
            <person name="Nedelnik J."/>
            <person name="Repkova J."/>
        </authorList>
    </citation>
    <scope>NUCLEOTIDE SEQUENCE [LARGE SCALE GENOMIC DNA]</scope>
    <source>
        <strain evidence="2">cv. Tatra</strain>
        <tissue evidence="1">Young leaves</tissue>
    </source>
</reference>
<sequence>MACVAGMVTNLWLRIEVEMIQSRSPTLNVNSCSRNSNLFPNSEKTLYTDRNHAARQIHHAARGCSLTNYAARHNLPRGAWSPDKFRIPFFHNYAARQLPHALSVV</sequence>
<name>A0A2K3MJ98_TRIPR</name>
<gene>
    <name evidence="1" type="ORF">L195_g046980</name>
</gene>
<accession>A0A2K3MJ98</accession>
<organism evidence="1 2">
    <name type="scientific">Trifolium pratense</name>
    <name type="common">Red clover</name>
    <dbReference type="NCBI Taxonomy" id="57577"/>
    <lineage>
        <taxon>Eukaryota</taxon>
        <taxon>Viridiplantae</taxon>
        <taxon>Streptophyta</taxon>
        <taxon>Embryophyta</taxon>
        <taxon>Tracheophyta</taxon>
        <taxon>Spermatophyta</taxon>
        <taxon>Magnoliopsida</taxon>
        <taxon>eudicotyledons</taxon>
        <taxon>Gunneridae</taxon>
        <taxon>Pentapetalae</taxon>
        <taxon>rosids</taxon>
        <taxon>fabids</taxon>
        <taxon>Fabales</taxon>
        <taxon>Fabaceae</taxon>
        <taxon>Papilionoideae</taxon>
        <taxon>50 kb inversion clade</taxon>
        <taxon>NPAAA clade</taxon>
        <taxon>Hologalegina</taxon>
        <taxon>IRL clade</taxon>
        <taxon>Trifolieae</taxon>
        <taxon>Trifolium</taxon>
    </lineage>
</organism>